<proteinExistence type="predicted"/>
<evidence type="ECO:0000313" key="3">
    <source>
        <dbReference type="EMBL" id="MDN3713861.1"/>
    </source>
</evidence>
<evidence type="ECO:0000313" key="2">
    <source>
        <dbReference type="EMBL" id="MDN3713607.1"/>
    </source>
</evidence>
<dbReference type="Pfam" id="PF13416">
    <property type="entry name" value="SBP_bac_8"/>
    <property type="match status" value="1"/>
</dbReference>
<dbReference type="Proteomes" id="UP001243846">
    <property type="component" value="Unassembled WGS sequence"/>
</dbReference>
<dbReference type="PANTHER" id="PTHR30006:SF2">
    <property type="entry name" value="ABC TRANSPORTER SUBSTRATE-BINDING PROTEIN"/>
    <property type="match status" value="1"/>
</dbReference>
<dbReference type="InterPro" id="IPR006059">
    <property type="entry name" value="SBP"/>
</dbReference>
<comment type="caution">
    <text evidence="3">The sequence shown here is derived from an EMBL/GenBank/DDBJ whole genome shotgun (WGS) entry which is preliminary data.</text>
</comment>
<organism evidence="3 4">
    <name type="scientific">Paracoccus cavernae</name>
    <dbReference type="NCBI Taxonomy" id="1571207"/>
    <lineage>
        <taxon>Bacteria</taxon>
        <taxon>Pseudomonadati</taxon>
        <taxon>Pseudomonadota</taxon>
        <taxon>Alphaproteobacteria</taxon>
        <taxon>Rhodobacterales</taxon>
        <taxon>Paracoccaceae</taxon>
        <taxon>Paracoccus</taxon>
    </lineage>
</organism>
<dbReference type="SUPFAM" id="SSF53850">
    <property type="entry name" value="Periplasmic binding protein-like II"/>
    <property type="match status" value="1"/>
</dbReference>
<protein>
    <submittedName>
        <fullName evidence="3">Extracellular solute-binding protein</fullName>
    </submittedName>
</protein>
<keyword evidence="4" id="KW-1185">Reference proteome</keyword>
<dbReference type="PANTHER" id="PTHR30006">
    <property type="entry name" value="THIAMINE-BINDING PERIPLASMIC PROTEIN-RELATED"/>
    <property type="match status" value="1"/>
</dbReference>
<dbReference type="Gene3D" id="3.40.190.10">
    <property type="entry name" value="Periplasmic binding protein-like II"/>
    <property type="match status" value="2"/>
</dbReference>
<keyword evidence="1" id="KW-0732">Signal</keyword>
<evidence type="ECO:0000256" key="1">
    <source>
        <dbReference type="ARBA" id="ARBA00022729"/>
    </source>
</evidence>
<dbReference type="EMBL" id="JAUFRC010000002">
    <property type="protein sequence ID" value="MDN3713607.1"/>
    <property type="molecule type" value="Genomic_DNA"/>
</dbReference>
<sequence length="105" mass="11976">MDIEIAIPKEGIAIYLSDMCIPKNAPNKEAAYQYLNAMLEEMPQTAFAEQMGYAPSNSEVKLSPELAAQVDYTPEQREQFLLPDLEYLAKQDAALQDWWNKEFKA</sequence>
<dbReference type="EMBL" id="JAUFRC010000002">
    <property type="protein sequence ID" value="MDN3713861.1"/>
    <property type="molecule type" value="Genomic_DNA"/>
</dbReference>
<reference evidence="4" key="2">
    <citation type="journal article" date="2019" name="Int. J. Syst. Evol. Microbiol.">
        <title>The Global Catalogue of Microorganisms (GCM) 10K type strain sequencing project: providing services to taxonomists for standard genome sequencing and annotation.</title>
        <authorList>
            <consortium name="The Broad Institute Genomics Platform"/>
            <consortium name="The Broad Institute Genome Sequencing Center for Infectious Disease"/>
            <person name="Wu L."/>
            <person name="Ma J."/>
        </authorList>
    </citation>
    <scope>NUCLEOTIDE SEQUENCE [LARGE SCALE GENOMIC DNA]</scope>
    <source>
        <strain evidence="4">CECT 8482</strain>
    </source>
</reference>
<accession>A0ABT8DBX3</accession>
<name>A0ABT8DBX3_9RHOB</name>
<gene>
    <name evidence="2" type="ORF">QWZ10_21025</name>
    <name evidence="3" type="ORF">QWZ10_22615</name>
</gene>
<reference evidence="3" key="1">
    <citation type="journal article" date="2014" name="Int. J. Syst. Evol. Microbiol.">
        <title>Complete genome of a new Firmicutes species belonging to the dominant human colonic microbiota ('Ruminococcus bicirculans') reveals two chromosomes and a selective capacity to utilize plant glucans.</title>
        <authorList>
            <consortium name="NISC Comparative Sequencing Program"/>
            <person name="Wegmann U."/>
            <person name="Louis P."/>
            <person name="Goesmann A."/>
            <person name="Henrissat B."/>
            <person name="Duncan S.H."/>
            <person name="Flint H.J."/>
        </authorList>
    </citation>
    <scope>NUCLEOTIDE SEQUENCE</scope>
    <source>
        <strain evidence="3">CECT 8482</strain>
    </source>
</reference>
<evidence type="ECO:0000313" key="4">
    <source>
        <dbReference type="Proteomes" id="UP001243846"/>
    </source>
</evidence>
<reference evidence="3" key="3">
    <citation type="submission" date="2023-06" db="EMBL/GenBank/DDBJ databases">
        <authorList>
            <person name="Lucena T."/>
            <person name="Sun Q."/>
        </authorList>
    </citation>
    <scope>NUCLEOTIDE SEQUENCE</scope>
    <source>
        <strain evidence="3">CECT 8482</strain>
    </source>
</reference>